<reference evidence="12" key="1">
    <citation type="journal article" date="2019" name="Int. J. Syst. Evol. Microbiol.">
        <title>The Global Catalogue of Microorganisms (GCM) 10K type strain sequencing project: providing services to taxonomists for standard genome sequencing and annotation.</title>
        <authorList>
            <consortium name="The Broad Institute Genomics Platform"/>
            <consortium name="The Broad Institute Genome Sequencing Center for Infectious Disease"/>
            <person name="Wu L."/>
            <person name="Ma J."/>
        </authorList>
    </citation>
    <scope>NUCLEOTIDE SEQUENCE [LARGE SCALE GENOMIC DNA]</scope>
    <source>
        <strain evidence="12">KCTC 52237</strain>
    </source>
</reference>
<evidence type="ECO:0000256" key="7">
    <source>
        <dbReference type="SAM" id="Phobius"/>
    </source>
</evidence>
<keyword evidence="5 7" id="KW-1133">Transmembrane helix</keyword>
<evidence type="ECO:0000256" key="1">
    <source>
        <dbReference type="ARBA" id="ARBA00004651"/>
    </source>
</evidence>
<sequence>MDFIDKLFAGFGMADTSWGGSVKIFSLVFLTFLVSFIVAKIFDQLQKHFTRTNNLWDDTLLWAARKPISMMIWIGGLSLSAAMADKVADTEFYSFAEPVARLGLIVMIAWFIVRLIGGAERIVVSPEKMKEPMDPTTVSAMSKLLRGSVLVTATLVILQSMGYSISGVLAFGGIGGIAIGFAAKDLLANFFGGLMIYLDRPFSVGDWVRSPDKEIEGTVEKIGWRLTTIRTFDKRPLYVPNGTFATISLENPSRMSHRRIHEVIGIRYEDAHLMDAIVAEVKQMLIADDEIDTEQTTIVNFNKFNASSLDFFIYAFTKTTNWIHYHQVKQQVLLKVYDIISKQGAAIALPTQTLHHSALSPMEVRPADQQAGN</sequence>
<evidence type="ECO:0000256" key="2">
    <source>
        <dbReference type="ARBA" id="ARBA00008017"/>
    </source>
</evidence>
<comment type="caution">
    <text evidence="11">The sequence shown here is derived from an EMBL/GenBank/DDBJ whole genome shotgun (WGS) entry which is preliminary data.</text>
</comment>
<dbReference type="InterPro" id="IPR011066">
    <property type="entry name" value="MscS_channel_C_sf"/>
</dbReference>
<feature type="domain" description="Mechanosensitive ion channel MscS" evidence="8">
    <location>
        <begin position="185"/>
        <end position="254"/>
    </location>
</feature>
<dbReference type="InterPro" id="IPR006685">
    <property type="entry name" value="MscS_channel_2nd"/>
</dbReference>
<evidence type="ECO:0000256" key="5">
    <source>
        <dbReference type="ARBA" id="ARBA00022989"/>
    </source>
</evidence>
<dbReference type="PANTHER" id="PTHR43634:SF2">
    <property type="entry name" value="LOW CONDUCTANCE MECHANOSENSITIVE CHANNEL YNAI"/>
    <property type="match status" value="1"/>
</dbReference>
<keyword evidence="12" id="KW-1185">Reference proteome</keyword>
<evidence type="ECO:0000259" key="8">
    <source>
        <dbReference type="Pfam" id="PF00924"/>
    </source>
</evidence>
<dbReference type="Pfam" id="PF21082">
    <property type="entry name" value="MS_channel_3rd"/>
    <property type="match status" value="1"/>
</dbReference>
<evidence type="ECO:0000256" key="4">
    <source>
        <dbReference type="ARBA" id="ARBA00022692"/>
    </source>
</evidence>
<feature type="transmembrane region" description="Helical" evidence="7">
    <location>
        <begin position="168"/>
        <end position="187"/>
    </location>
</feature>
<dbReference type="InterPro" id="IPR045042">
    <property type="entry name" value="YnaI-like"/>
</dbReference>
<name>A0ABV7FAU1_9GAMM</name>
<dbReference type="Pfam" id="PF21088">
    <property type="entry name" value="MS_channel_1st"/>
    <property type="match status" value="1"/>
</dbReference>
<dbReference type="RefSeq" id="WP_378116954.1">
    <property type="nucleotide sequence ID" value="NZ_JBHRTF010000002.1"/>
</dbReference>
<dbReference type="InterPro" id="IPR049278">
    <property type="entry name" value="MS_channel_C"/>
</dbReference>
<dbReference type="PROSITE" id="PS01246">
    <property type="entry name" value="UPF0003"/>
    <property type="match status" value="1"/>
</dbReference>
<keyword evidence="3" id="KW-1003">Cell membrane</keyword>
<dbReference type="PANTHER" id="PTHR43634">
    <property type="entry name" value="OW CONDUCTANCE MECHANOSENSITIVE CHANNEL"/>
    <property type="match status" value="1"/>
</dbReference>
<dbReference type="Gene3D" id="3.30.70.100">
    <property type="match status" value="1"/>
</dbReference>
<keyword evidence="6 7" id="KW-0472">Membrane</keyword>
<dbReference type="SUPFAM" id="SSF82861">
    <property type="entry name" value="Mechanosensitive channel protein MscS (YggB), transmembrane region"/>
    <property type="match status" value="1"/>
</dbReference>
<evidence type="ECO:0000313" key="11">
    <source>
        <dbReference type="EMBL" id="MFC3114671.1"/>
    </source>
</evidence>
<dbReference type="InterPro" id="IPR010920">
    <property type="entry name" value="LSM_dom_sf"/>
</dbReference>
<dbReference type="Gene3D" id="1.10.287.1260">
    <property type="match status" value="1"/>
</dbReference>
<dbReference type="InterPro" id="IPR006686">
    <property type="entry name" value="MscS_channel_CS"/>
</dbReference>
<evidence type="ECO:0000313" key="12">
    <source>
        <dbReference type="Proteomes" id="UP001595555"/>
    </source>
</evidence>
<protein>
    <submittedName>
        <fullName evidence="11">Mechanosensitive ion channel family protein</fullName>
    </submittedName>
</protein>
<accession>A0ABV7FAU1</accession>
<dbReference type="InterPro" id="IPR023408">
    <property type="entry name" value="MscS_beta-dom_sf"/>
</dbReference>
<dbReference type="SUPFAM" id="SSF82689">
    <property type="entry name" value="Mechanosensitive channel protein MscS (YggB), C-terminal domain"/>
    <property type="match status" value="1"/>
</dbReference>
<dbReference type="EMBL" id="JBHRTF010000002">
    <property type="protein sequence ID" value="MFC3114671.1"/>
    <property type="molecule type" value="Genomic_DNA"/>
</dbReference>
<feature type="domain" description="Mechanosensitive ion channel transmembrane helices 2/3" evidence="10">
    <location>
        <begin position="148"/>
        <end position="184"/>
    </location>
</feature>
<dbReference type="InterPro" id="IPR011014">
    <property type="entry name" value="MscS_channel_TM-2"/>
</dbReference>
<evidence type="ECO:0000256" key="3">
    <source>
        <dbReference type="ARBA" id="ARBA00022475"/>
    </source>
</evidence>
<dbReference type="SUPFAM" id="SSF50182">
    <property type="entry name" value="Sm-like ribonucleoproteins"/>
    <property type="match status" value="1"/>
</dbReference>
<organism evidence="11 12">
    <name type="scientific">Cellvibrio fontiphilus</name>
    <dbReference type="NCBI Taxonomy" id="1815559"/>
    <lineage>
        <taxon>Bacteria</taxon>
        <taxon>Pseudomonadati</taxon>
        <taxon>Pseudomonadota</taxon>
        <taxon>Gammaproteobacteria</taxon>
        <taxon>Cellvibrionales</taxon>
        <taxon>Cellvibrionaceae</taxon>
        <taxon>Cellvibrio</taxon>
    </lineage>
</organism>
<feature type="transmembrane region" description="Helical" evidence="7">
    <location>
        <begin position="63"/>
        <end position="84"/>
    </location>
</feature>
<dbReference type="Gene3D" id="2.30.30.60">
    <property type="match status" value="1"/>
</dbReference>
<evidence type="ECO:0000259" key="9">
    <source>
        <dbReference type="Pfam" id="PF21082"/>
    </source>
</evidence>
<proteinExistence type="inferred from homology"/>
<keyword evidence="4 7" id="KW-0812">Transmembrane</keyword>
<evidence type="ECO:0000256" key="6">
    <source>
        <dbReference type="ARBA" id="ARBA00023136"/>
    </source>
</evidence>
<dbReference type="InterPro" id="IPR049142">
    <property type="entry name" value="MS_channel_1st"/>
</dbReference>
<feature type="transmembrane region" description="Helical" evidence="7">
    <location>
        <begin position="104"/>
        <end position="123"/>
    </location>
</feature>
<comment type="subcellular location">
    <subcellularLocation>
        <location evidence="1">Cell membrane</location>
        <topology evidence="1">Multi-pass membrane protein</topology>
    </subcellularLocation>
</comment>
<evidence type="ECO:0000259" key="10">
    <source>
        <dbReference type="Pfam" id="PF21088"/>
    </source>
</evidence>
<gene>
    <name evidence="11" type="ORF">ACFODX_03815</name>
</gene>
<feature type="domain" description="Mechanosensitive ion channel MscS C-terminal" evidence="9">
    <location>
        <begin position="263"/>
        <end position="347"/>
    </location>
</feature>
<comment type="similarity">
    <text evidence="2">Belongs to the MscS (TC 1.A.23) family.</text>
</comment>
<dbReference type="Proteomes" id="UP001595555">
    <property type="component" value="Unassembled WGS sequence"/>
</dbReference>
<feature type="transmembrane region" description="Helical" evidence="7">
    <location>
        <begin position="20"/>
        <end position="42"/>
    </location>
</feature>
<dbReference type="Pfam" id="PF00924">
    <property type="entry name" value="MS_channel_2nd"/>
    <property type="match status" value="1"/>
</dbReference>